<feature type="chain" id="PRO_5006894231" description="Metallo-beta-lactamase domain-containing protein" evidence="2">
    <location>
        <begin position="27"/>
        <end position="347"/>
    </location>
</feature>
<dbReference type="Pfam" id="PF00753">
    <property type="entry name" value="Lactamase_B"/>
    <property type="match status" value="1"/>
</dbReference>
<dbReference type="InterPro" id="IPR036866">
    <property type="entry name" value="RibonucZ/Hydroxyglut_hydro"/>
</dbReference>
<dbReference type="PANTHER" id="PTHR30619">
    <property type="entry name" value="DNA INTERNALIZATION/COMPETENCE PROTEIN COMEC/REC2"/>
    <property type="match status" value="1"/>
</dbReference>
<dbReference type="GO" id="GO:0008270">
    <property type="term" value="F:zinc ion binding"/>
    <property type="evidence" value="ECO:0007669"/>
    <property type="project" value="InterPro"/>
</dbReference>
<dbReference type="EMBL" id="LNAM01000155">
    <property type="protein sequence ID" value="KSV58954.1"/>
    <property type="molecule type" value="Genomic_DNA"/>
</dbReference>
<evidence type="ECO:0000256" key="2">
    <source>
        <dbReference type="SAM" id="SignalP"/>
    </source>
</evidence>
<comment type="caution">
    <text evidence="4">The sequence shown here is derived from an EMBL/GenBank/DDBJ whole genome shotgun (WGS) entry which is preliminary data.</text>
</comment>
<dbReference type="AlphaFoldDB" id="A0A0V8QEQ9"/>
<dbReference type="GO" id="GO:0006281">
    <property type="term" value="P:DNA repair"/>
    <property type="evidence" value="ECO:0007669"/>
    <property type="project" value="InterPro"/>
</dbReference>
<evidence type="ECO:0000259" key="3">
    <source>
        <dbReference type="SMART" id="SM00849"/>
    </source>
</evidence>
<reference evidence="4 5" key="1">
    <citation type="submission" date="2015-11" db="EMBL/GenBank/DDBJ databases">
        <title>Butyribacter intestini gen. nov., sp. nov., a butyric acid-producing bacterium of the family Lachnospiraceae isolated from the human faeces.</title>
        <authorList>
            <person name="Zou Y."/>
            <person name="Xue W."/>
            <person name="Luo G."/>
            <person name="Lv M."/>
        </authorList>
    </citation>
    <scope>NUCLEOTIDE SEQUENCE [LARGE SCALE GENOMIC DNA]</scope>
    <source>
        <strain evidence="4 5">ACET-33324</strain>
    </source>
</reference>
<dbReference type="InterPro" id="IPR035681">
    <property type="entry name" value="ComA-like_MBL"/>
</dbReference>
<dbReference type="InterPro" id="IPR035451">
    <property type="entry name" value="Ada-like_dom_sf"/>
</dbReference>
<sequence>MNFKKTLYLIIFAFCCLLTGCFSEIAAEPAAKGSLRVHFISVGQGNAVLAESDGHYMLVDGGDGSHSSKVISYLKEQGVKKLDYVISTHYDADHLSGILGAIKVFPTDLLLGPDYTTDTKLFSSYLKTQKELGLTSVHPASGDTYSLGSCNFTILAPNSTGYSDENDYSIALRLVCGSTSFLLTGDAGINSEEEMLRTGLTLNSDVYLTGHHGSSTSNSEDFLEAVSPSYAVISVGRGNPYGHPHREVLASLSARGISIFRTDTQGSILIESNGKDLTFNTQPDTQFEEHTSSSQDTCLPFIGNKNTKKFHRSDCSGLPKEHNRIYFKAAVEALNEGYEPCANCRPN</sequence>
<proteinExistence type="predicted"/>
<dbReference type="SUPFAM" id="SSF57884">
    <property type="entry name" value="Ada DNA repair protein, N-terminal domain (N-Ada 10)"/>
    <property type="match status" value="1"/>
</dbReference>
<dbReference type="SMART" id="SM00849">
    <property type="entry name" value="Lactamase_B"/>
    <property type="match status" value="1"/>
</dbReference>
<dbReference type="RefSeq" id="WP_058352797.1">
    <property type="nucleotide sequence ID" value="NZ_CABMMD010000155.1"/>
</dbReference>
<dbReference type="Gene3D" id="3.40.10.10">
    <property type="entry name" value="DNA Methylphosphotriester Repair Domain"/>
    <property type="match status" value="1"/>
</dbReference>
<gene>
    <name evidence="4" type="ORF">ASU35_10670</name>
</gene>
<evidence type="ECO:0000256" key="1">
    <source>
        <dbReference type="ARBA" id="ARBA00023159"/>
    </source>
</evidence>
<accession>A0A0V8QEQ9</accession>
<dbReference type="GO" id="GO:0008168">
    <property type="term" value="F:methyltransferase activity"/>
    <property type="evidence" value="ECO:0007669"/>
    <property type="project" value="InterPro"/>
</dbReference>
<organism evidence="4 5">
    <name type="scientific">Acetivibrio ethanolgignens</name>
    <dbReference type="NCBI Taxonomy" id="290052"/>
    <lineage>
        <taxon>Bacteria</taxon>
        <taxon>Bacillati</taxon>
        <taxon>Bacillota</taxon>
        <taxon>Clostridia</taxon>
        <taxon>Eubacteriales</taxon>
        <taxon>Oscillospiraceae</taxon>
        <taxon>Acetivibrio</taxon>
    </lineage>
</organism>
<dbReference type="InterPro" id="IPR001279">
    <property type="entry name" value="Metallo-B-lactamas"/>
</dbReference>
<keyword evidence="1" id="KW-0010">Activator</keyword>
<keyword evidence="5" id="KW-1185">Reference proteome</keyword>
<dbReference type="InterPro" id="IPR004026">
    <property type="entry name" value="Ada_DNA_repair_Zn-bd"/>
</dbReference>
<evidence type="ECO:0000313" key="5">
    <source>
        <dbReference type="Proteomes" id="UP000054874"/>
    </source>
</evidence>
<keyword evidence="2" id="KW-0732">Signal</keyword>
<feature type="signal peptide" evidence="2">
    <location>
        <begin position="1"/>
        <end position="26"/>
    </location>
</feature>
<dbReference type="Gene3D" id="3.60.15.10">
    <property type="entry name" value="Ribonuclease Z/Hydroxyacylglutathione hydrolase-like"/>
    <property type="match status" value="1"/>
</dbReference>
<dbReference type="CDD" id="cd07731">
    <property type="entry name" value="ComA-like_MBL-fold"/>
    <property type="match status" value="1"/>
</dbReference>
<dbReference type="SUPFAM" id="SSF56281">
    <property type="entry name" value="Metallo-hydrolase/oxidoreductase"/>
    <property type="match status" value="1"/>
</dbReference>
<name>A0A0V8QEQ9_9FIRM</name>
<dbReference type="GO" id="GO:0003677">
    <property type="term" value="F:DNA binding"/>
    <property type="evidence" value="ECO:0007669"/>
    <property type="project" value="InterPro"/>
</dbReference>
<dbReference type="STRING" id="290052.ASU35_10670"/>
<evidence type="ECO:0000313" key="4">
    <source>
        <dbReference type="EMBL" id="KSV58954.1"/>
    </source>
</evidence>
<feature type="domain" description="Metallo-beta-lactamase" evidence="3">
    <location>
        <begin position="44"/>
        <end position="237"/>
    </location>
</feature>
<dbReference type="InterPro" id="IPR052159">
    <property type="entry name" value="Competence_DNA_uptake"/>
</dbReference>
<dbReference type="Proteomes" id="UP000054874">
    <property type="component" value="Unassembled WGS sequence"/>
</dbReference>
<dbReference type="PANTHER" id="PTHR30619:SF7">
    <property type="entry name" value="BETA-LACTAMASE DOMAIN PROTEIN"/>
    <property type="match status" value="1"/>
</dbReference>
<dbReference type="GO" id="GO:0006355">
    <property type="term" value="P:regulation of DNA-templated transcription"/>
    <property type="evidence" value="ECO:0007669"/>
    <property type="project" value="InterPro"/>
</dbReference>
<dbReference type="Pfam" id="PF02805">
    <property type="entry name" value="Ada_Zn_binding"/>
    <property type="match status" value="1"/>
</dbReference>
<protein>
    <recommendedName>
        <fullName evidence="3">Metallo-beta-lactamase domain-containing protein</fullName>
    </recommendedName>
</protein>
<dbReference type="OrthoDB" id="9761531at2"/>
<dbReference type="PROSITE" id="PS51257">
    <property type="entry name" value="PROKAR_LIPOPROTEIN"/>
    <property type="match status" value="1"/>
</dbReference>